<dbReference type="AlphaFoldDB" id="A0A5C2HCA5"/>
<keyword evidence="3" id="KW-0805">Transcription regulation</keyword>
<evidence type="ECO:0000256" key="3">
    <source>
        <dbReference type="ARBA" id="ARBA00023015"/>
    </source>
</evidence>
<keyword evidence="5" id="KW-0804">Transcription</keyword>
<dbReference type="EMBL" id="CP036246">
    <property type="protein sequence ID" value="QEP40576.1"/>
    <property type="molecule type" value="Genomic_DNA"/>
</dbReference>
<dbReference type="PANTHER" id="PTHR48111">
    <property type="entry name" value="REGULATOR OF RPOS"/>
    <property type="match status" value="1"/>
</dbReference>
<dbReference type="GO" id="GO:0006355">
    <property type="term" value="P:regulation of DNA-templated transcription"/>
    <property type="evidence" value="ECO:0007669"/>
    <property type="project" value="InterPro"/>
</dbReference>
<proteinExistence type="predicted"/>
<sequence length="222" mass="25900">MKMPKILILEDDKLFANTLEDILKEQNYNVDLAKNAEEALSLNYENSYDLYLFDINLPGQNGIELLKSLRDSSDLTPTIFISSYKNKDTIKDAYVNGCDDYIKKPVELDELLFKIKAIFKRLNKNLQMINFKNNISINPQEKRVYKDDIDLNLPQKVVELLLLFIEFEGKIVSKELIIERLWNSSFDYSEGSIRVYVSKIKKLLDSKDCIKNIKAVGYKFEF</sequence>
<dbReference type="KEGG" id="apoc:APORC_0974"/>
<accession>A0A5C2HCA5</accession>
<evidence type="ECO:0000259" key="9">
    <source>
        <dbReference type="PROSITE" id="PS51755"/>
    </source>
</evidence>
<organism evidence="10 11">
    <name type="scientific">Arcobacter porcinus</name>
    <dbReference type="NCBI Taxonomy" id="1935204"/>
    <lineage>
        <taxon>Bacteria</taxon>
        <taxon>Pseudomonadati</taxon>
        <taxon>Campylobacterota</taxon>
        <taxon>Epsilonproteobacteria</taxon>
        <taxon>Campylobacterales</taxon>
        <taxon>Arcobacteraceae</taxon>
        <taxon>Arcobacter</taxon>
    </lineage>
</organism>
<evidence type="ECO:0000256" key="4">
    <source>
        <dbReference type="ARBA" id="ARBA00023125"/>
    </source>
</evidence>
<evidence type="ECO:0000313" key="10">
    <source>
        <dbReference type="EMBL" id="QEP40576.1"/>
    </source>
</evidence>
<dbReference type="Pfam" id="PF00486">
    <property type="entry name" value="Trans_reg_C"/>
    <property type="match status" value="1"/>
</dbReference>
<feature type="DNA-binding region" description="OmpR/PhoB-type" evidence="7">
    <location>
        <begin position="126"/>
        <end position="222"/>
    </location>
</feature>
<dbReference type="PROSITE" id="PS51755">
    <property type="entry name" value="OMPR_PHOB"/>
    <property type="match status" value="1"/>
</dbReference>
<dbReference type="InterPro" id="IPR039420">
    <property type="entry name" value="WalR-like"/>
</dbReference>
<evidence type="ECO:0000256" key="2">
    <source>
        <dbReference type="ARBA" id="ARBA00023012"/>
    </source>
</evidence>
<evidence type="ECO:0000256" key="6">
    <source>
        <dbReference type="PROSITE-ProRule" id="PRU00169"/>
    </source>
</evidence>
<dbReference type="Gene3D" id="3.40.50.2300">
    <property type="match status" value="1"/>
</dbReference>
<dbReference type="CDD" id="cd00156">
    <property type="entry name" value="REC"/>
    <property type="match status" value="1"/>
</dbReference>
<dbReference type="CDD" id="cd00383">
    <property type="entry name" value="trans_reg_C"/>
    <property type="match status" value="1"/>
</dbReference>
<reference evidence="10 11" key="1">
    <citation type="submission" date="2019-09" db="EMBL/GenBank/DDBJ databases">
        <title>Complete genome sequencing of four Arcobacter species reveals a diverse suite of mobile elements.</title>
        <authorList>
            <person name="Miller W.G."/>
            <person name="Yee E."/>
            <person name="Bono J.L."/>
        </authorList>
    </citation>
    <scope>NUCLEOTIDE SEQUENCE [LARGE SCALE GENOMIC DNA]</scope>
    <source>
        <strain evidence="10 11">CCUG 56899</strain>
    </source>
</reference>
<dbReference type="RefSeq" id="WP_225421763.1">
    <property type="nucleotide sequence ID" value="NZ_CP036246.2"/>
</dbReference>
<dbReference type="Proteomes" id="UP000322644">
    <property type="component" value="Chromosome"/>
</dbReference>
<dbReference type="InterPro" id="IPR001789">
    <property type="entry name" value="Sig_transdc_resp-reg_receiver"/>
</dbReference>
<dbReference type="InterPro" id="IPR001867">
    <property type="entry name" value="OmpR/PhoB-type_DNA-bd"/>
</dbReference>
<evidence type="ECO:0000259" key="8">
    <source>
        <dbReference type="PROSITE" id="PS50110"/>
    </source>
</evidence>
<feature type="domain" description="Response regulatory" evidence="8">
    <location>
        <begin position="5"/>
        <end position="119"/>
    </location>
</feature>
<keyword evidence="2" id="KW-0902">Two-component regulatory system</keyword>
<evidence type="ECO:0000256" key="5">
    <source>
        <dbReference type="ARBA" id="ARBA00023163"/>
    </source>
</evidence>
<dbReference type="GO" id="GO:0000976">
    <property type="term" value="F:transcription cis-regulatory region binding"/>
    <property type="evidence" value="ECO:0007669"/>
    <property type="project" value="TreeGrafter"/>
</dbReference>
<dbReference type="SMART" id="SM00862">
    <property type="entry name" value="Trans_reg_C"/>
    <property type="match status" value="1"/>
</dbReference>
<dbReference type="PROSITE" id="PS50110">
    <property type="entry name" value="RESPONSE_REGULATORY"/>
    <property type="match status" value="1"/>
</dbReference>
<feature type="domain" description="OmpR/PhoB-type" evidence="9">
    <location>
        <begin position="126"/>
        <end position="222"/>
    </location>
</feature>
<evidence type="ECO:0000256" key="7">
    <source>
        <dbReference type="PROSITE-ProRule" id="PRU01091"/>
    </source>
</evidence>
<dbReference type="GO" id="GO:0005829">
    <property type="term" value="C:cytosol"/>
    <property type="evidence" value="ECO:0007669"/>
    <property type="project" value="TreeGrafter"/>
</dbReference>
<dbReference type="SMART" id="SM00448">
    <property type="entry name" value="REC"/>
    <property type="match status" value="1"/>
</dbReference>
<reference evidence="10 11" key="2">
    <citation type="submission" date="2019-09" db="EMBL/GenBank/DDBJ databases">
        <title>Taxonomic note: a critical rebuttal of the proposed division of the genus Arcobacter into six genera, emended descriptions of Arcobacter anaerophilus and the genus Arcobacter, and an assessment of genus-level boundaries for Epsilonproteobacteria using in silico genomic comparator tools.</title>
        <authorList>
            <person name="On S.L.W."/>
            <person name="Miller W.G."/>
            <person name="Biggs P."/>
            <person name="Cornelius A."/>
            <person name="Vandamme P."/>
        </authorList>
    </citation>
    <scope>NUCLEOTIDE SEQUENCE [LARGE SCALE GENOMIC DNA]</scope>
    <source>
        <strain evidence="10 11">CCUG 56899</strain>
    </source>
</reference>
<dbReference type="PANTHER" id="PTHR48111:SF1">
    <property type="entry name" value="TWO-COMPONENT RESPONSE REGULATOR ORR33"/>
    <property type="match status" value="1"/>
</dbReference>
<protein>
    <submittedName>
        <fullName evidence="10">Two-component system response regulator</fullName>
    </submittedName>
</protein>
<dbReference type="GO" id="GO:0032993">
    <property type="term" value="C:protein-DNA complex"/>
    <property type="evidence" value="ECO:0007669"/>
    <property type="project" value="TreeGrafter"/>
</dbReference>
<dbReference type="Pfam" id="PF00072">
    <property type="entry name" value="Response_reg"/>
    <property type="match status" value="1"/>
</dbReference>
<keyword evidence="1 6" id="KW-0597">Phosphoprotein</keyword>
<keyword evidence="4 7" id="KW-0238">DNA-binding</keyword>
<dbReference type="Gene3D" id="1.10.10.10">
    <property type="entry name" value="Winged helix-like DNA-binding domain superfamily/Winged helix DNA-binding domain"/>
    <property type="match status" value="1"/>
</dbReference>
<dbReference type="SUPFAM" id="SSF52172">
    <property type="entry name" value="CheY-like"/>
    <property type="match status" value="1"/>
</dbReference>
<feature type="modified residue" description="4-aspartylphosphate" evidence="6">
    <location>
        <position position="54"/>
    </location>
</feature>
<dbReference type="GO" id="GO:0000156">
    <property type="term" value="F:phosphorelay response regulator activity"/>
    <property type="evidence" value="ECO:0007669"/>
    <property type="project" value="TreeGrafter"/>
</dbReference>
<evidence type="ECO:0000313" key="11">
    <source>
        <dbReference type="Proteomes" id="UP000322644"/>
    </source>
</evidence>
<evidence type="ECO:0000256" key="1">
    <source>
        <dbReference type="ARBA" id="ARBA00022553"/>
    </source>
</evidence>
<name>A0A5C2HCA5_9BACT</name>
<dbReference type="InterPro" id="IPR036388">
    <property type="entry name" value="WH-like_DNA-bd_sf"/>
</dbReference>
<dbReference type="InterPro" id="IPR011006">
    <property type="entry name" value="CheY-like_superfamily"/>
</dbReference>
<gene>
    <name evidence="10" type="ORF">APORC_0974</name>
</gene>